<evidence type="ECO:0000313" key="1">
    <source>
        <dbReference type="EMBL" id="RRD05987.1"/>
    </source>
</evidence>
<gene>
    <name evidence="1" type="ORF">EII34_04700</name>
</gene>
<dbReference type="RefSeq" id="WP_124843444.1">
    <property type="nucleotide sequence ID" value="NZ_RQZG01000004.1"/>
</dbReference>
<comment type="caution">
    <text evidence="1">The sequence shown here is derived from an EMBL/GenBank/DDBJ whole genome shotgun (WGS) entry which is preliminary data.</text>
</comment>
<dbReference type="OrthoDB" id="4560449at2"/>
<dbReference type="AlphaFoldDB" id="A0A3P1T951"/>
<organism evidence="1 2">
    <name type="scientific">Arachnia propionica</name>
    <dbReference type="NCBI Taxonomy" id="1750"/>
    <lineage>
        <taxon>Bacteria</taxon>
        <taxon>Bacillati</taxon>
        <taxon>Actinomycetota</taxon>
        <taxon>Actinomycetes</taxon>
        <taxon>Propionibacteriales</taxon>
        <taxon>Propionibacteriaceae</taxon>
        <taxon>Arachnia</taxon>
    </lineage>
</organism>
<reference evidence="1 2" key="1">
    <citation type="submission" date="2018-11" db="EMBL/GenBank/DDBJ databases">
        <title>Genomes From Bacteria Associated with the Canine Oral Cavity: a Test Case for Automated Genome-Based Taxonomic Assignment.</title>
        <authorList>
            <person name="Coil D.A."/>
            <person name="Jospin G."/>
            <person name="Darling A.E."/>
            <person name="Wallis C."/>
            <person name="Davis I.J."/>
            <person name="Harris S."/>
            <person name="Eisen J.A."/>
            <person name="Holcombe L.J."/>
            <person name="O'Flynn C."/>
        </authorList>
    </citation>
    <scope>NUCLEOTIDE SEQUENCE [LARGE SCALE GENOMIC DNA]</scope>
    <source>
        <strain evidence="1 2">OH887_COT-365</strain>
    </source>
</reference>
<sequence length="78" mass="8574">MRTTITLPADIHAEIKRLRREDGIGVSEAVAILIRRGMMLHQQVPSVPLPEPRPIGIRLDVVNVAEALEVLDSEGDPT</sequence>
<protein>
    <submittedName>
        <fullName evidence="1">CopG family transcriptional regulator</fullName>
    </submittedName>
</protein>
<dbReference type="EMBL" id="RQZG01000004">
    <property type="protein sequence ID" value="RRD05987.1"/>
    <property type="molecule type" value="Genomic_DNA"/>
</dbReference>
<evidence type="ECO:0000313" key="2">
    <source>
        <dbReference type="Proteomes" id="UP000280819"/>
    </source>
</evidence>
<accession>A0A3P1T951</accession>
<name>A0A3P1T951_9ACTN</name>
<dbReference type="Proteomes" id="UP000280819">
    <property type="component" value="Unassembled WGS sequence"/>
</dbReference>
<proteinExistence type="predicted"/>